<dbReference type="AlphaFoldDB" id="A0A2T5XRP1"/>
<proteinExistence type="predicted"/>
<gene>
    <name evidence="2" type="ORF">C8P65_12417</name>
</gene>
<evidence type="ECO:0000313" key="3">
    <source>
        <dbReference type="Proteomes" id="UP000243985"/>
    </source>
</evidence>
<dbReference type="Gene3D" id="3.30.950.30">
    <property type="entry name" value="Schlafen, AAA domain"/>
    <property type="match status" value="1"/>
</dbReference>
<evidence type="ECO:0000259" key="1">
    <source>
        <dbReference type="Pfam" id="PF04326"/>
    </source>
</evidence>
<dbReference type="InterPro" id="IPR038461">
    <property type="entry name" value="Schlafen_AlbA_2_dom_sf"/>
</dbReference>
<evidence type="ECO:0000313" key="2">
    <source>
        <dbReference type="EMBL" id="PTX00659.1"/>
    </source>
</evidence>
<dbReference type="Pfam" id="PF13749">
    <property type="entry name" value="HATPase_c_4"/>
    <property type="match status" value="1"/>
</dbReference>
<keyword evidence="2" id="KW-0347">Helicase</keyword>
<keyword evidence="2" id="KW-0547">Nucleotide-binding</keyword>
<dbReference type="GO" id="GO:0004386">
    <property type="term" value="F:helicase activity"/>
    <property type="evidence" value="ECO:0007669"/>
    <property type="project" value="UniProtKB-KW"/>
</dbReference>
<dbReference type="PANTHER" id="PTHR30595:SF6">
    <property type="entry name" value="SCHLAFEN ALBA-2 DOMAIN-CONTAINING PROTEIN"/>
    <property type="match status" value="1"/>
</dbReference>
<dbReference type="PANTHER" id="PTHR30595">
    <property type="entry name" value="GLPR-RELATED TRANSCRIPTIONAL REPRESSOR"/>
    <property type="match status" value="1"/>
</dbReference>
<comment type="caution">
    <text evidence="2">The sequence shown here is derived from an EMBL/GenBank/DDBJ whole genome shotgun (WGS) entry which is preliminary data.</text>
</comment>
<organism evidence="2 3">
    <name type="scientific">Capnocytophaga leadbetteri</name>
    <dbReference type="NCBI Taxonomy" id="327575"/>
    <lineage>
        <taxon>Bacteria</taxon>
        <taxon>Pseudomonadati</taxon>
        <taxon>Bacteroidota</taxon>
        <taxon>Flavobacteriia</taxon>
        <taxon>Flavobacteriales</taxon>
        <taxon>Flavobacteriaceae</taxon>
        <taxon>Capnocytophaga</taxon>
    </lineage>
</organism>
<keyword evidence="2" id="KW-0067">ATP-binding</keyword>
<keyword evidence="2" id="KW-0378">Hydrolase</keyword>
<dbReference type="EMBL" id="QBKG01000024">
    <property type="protein sequence ID" value="PTX00659.1"/>
    <property type="molecule type" value="Genomic_DNA"/>
</dbReference>
<dbReference type="Proteomes" id="UP000243985">
    <property type="component" value="Unassembled WGS sequence"/>
</dbReference>
<dbReference type="Pfam" id="PF04326">
    <property type="entry name" value="SLFN_AlbA_2"/>
    <property type="match status" value="1"/>
</dbReference>
<reference evidence="2 3" key="1">
    <citation type="submission" date="2018-04" db="EMBL/GenBank/DDBJ databases">
        <title>Genomic Encyclopedia of Archaeal and Bacterial Type Strains, Phase II (KMG-II): from individual species to whole genera.</title>
        <authorList>
            <person name="Goeker M."/>
        </authorList>
    </citation>
    <scope>NUCLEOTIDE SEQUENCE [LARGE SCALE GENOMIC DNA]</scope>
    <source>
        <strain evidence="2 3">DSM 22902</strain>
    </source>
</reference>
<dbReference type="InterPro" id="IPR038475">
    <property type="entry name" value="RecG_C_sf"/>
</dbReference>
<dbReference type="GeneID" id="84581645"/>
<feature type="domain" description="Schlafen AlbA-2" evidence="1">
    <location>
        <begin position="37"/>
        <end position="146"/>
    </location>
</feature>
<name>A0A2T5XRP1_9FLAO</name>
<sequence>MKNRWTIAGLKNSRESEDKVEFKKAEYGNVSYNGGDKTKTSEKRRCILGYVVAFCNEGGGTLVLGMEDKYPHKVVGTNQSIYAIGELESKIYKDIGIRPDVYELYEDEVEKKGRVLVIDVPARPIGKVFKFEDVALMRVGEELRPMSDEMLRSIWLEQESDFSAEICKEATLEDLSEEAIDILKRKYATKQKNTSFISLPNEQVLSDLHLVLNGKISYAALILCGKEESLERFLPQSRIVLEYRKTESLIPYNNRIEYLKPFYIMIDQLWHDVNLRNDKIDVNEGSYIFNIPFFNEEVIREAINNAVAHRDYRRTSETFILQYQDKLVVKNMGGLPLGVTQENLLRVQSTPRNRLLADVLSKTGVVERSGQGVDKIFRNMLSEGKEKPDYSHSDEFRVELHLSSVVKDVAFAQFIESEQRELPEEEQLSVFEILALNQIKENKHANIEPLLIESLLKRGMIEKRGKTNGIYYVLSKSYYEFAGKEGEYTRQTNWTVDQAWPVILSHFATFNQAKMKDFETILQNHMTRRQVKAMIEQLVKTNDLLRLGKGSGTYYVISPQYFEKQKIVIEAVGIGLKAMQQQKQNVQDLSKKESKNE</sequence>
<dbReference type="InterPro" id="IPR007421">
    <property type="entry name" value="Schlafen_AlbA_2_dom"/>
</dbReference>
<dbReference type="Gene3D" id="3.30.565.60">
    <property type="match status" value="1"/>
</dbReference>
<dbReference type="RefSeq" id="WP_107782918.1">
    <property type="nucleotide sequence ID" value="NZ_QBKG01000024.1"/>
</dbReference>
<accession>A0A2T5XRP1</accession>
<protein>
    <submittedName>
        <fullName evidence="2">ATP-dependent DNA helicase RecG</fullName>
    </submittedName>
</protein>